<accession>A0A928DRG7</accession>
<evidence type="ECO:0000313" key="4">
    <source>
        <dbReference type="EMBL" id="MBE6421806.1"/>
    </source>
</evidence>
<dbReference type="InterPro" id="IPR017850">
    <property type="entry name" value="Alkaline_phosphatase_core_sf"/>
</dbReference>
<dbReference type="PIRSF" id="PIRSF004950">
    <property type="entry name" value="Mmb_sulf_HI0842"/>
    <property type="match status" value="1"/>
</dbReference>
<dbReference type="InterPro" id="IPR024588">
    <property type="entry name" value="YejM_N"/>
</dbReference>
<feature type="transmembrane region" description="Helical" evidence="1">
    <location>
        <begin position="75"/>
        <end position="95"/>
    </location>
</feature>
<keyword evidence="1" id="KW-0472">Membrane</keyword>
<dbReference type="InterPro" id="IPR012159">
    <property type="entry name" value="YejM-like"/>
</dbReference>
<reference evidence="4" key="1">
    <citation type="submission" date="2019-04" db="EMBL/GenBank/DDBJ databases">
        <title>Evolution of Biomass-Degrading Anaerobic Consortia Revealed by Metagenomics.</title>
        <authorList>
            <person name="Peng X."/>
        </authorList>
    </citation>
    <scope>NUCLEOTIDE SEQUENCE</scope>
    <source>
        <strain evidence="4">SIG66</strain>
    </source>
</reference>
<dbReference type="CDD" id="cd16148">
    <property type="entry name" value="sulfatase_like"/>
    <property type="match status" value="1"/>
</dbReference>
<proteinExistence type="predicted"/>
<comment type="caution">
    <text evidence="4">The sequence shown here is derived from an EMBL/GenBank/DDBJ whole genome shotgun (WGS) entry which is preliminary data.</text>
</comment>
<dbReference type="Pfam" id="PF11893">
    <property type="entry name" value="DUF3413"/>
    <property type="match status" value="1"/>
</dbReference>
<dbReference type="SUPFAM" id="SSF53649">
    <property type="entry name" value="Alkaline phosphatase-like"/>
    <property type="match status" value="1"/>
</dbReference>
<sequence>MNIRRLSSFIFFNLLIWCVLSLAYFKTNGFYTDTLGIVFTSLFIPGHLFLFAICLFLLTIPWLLVGEKTFKTVSIILASFITLSLAVDVLVFSQYRFHINLAMLQLFFGPAGKEIFIFPPSTWFIVAGVIALLAGVEWGIWALSKRWPFSGKCAIIITTLLFLVCAGYNCMYAWGKFMMVPSVMAQRGVLPFANPLSANRRLRKWGFEPKRKAYTMPAQGKLNYPIHPLTCSSASTPKNILIILVDSWRKDSFNLQVMPNLYAWAQNPKVTQFQHHLSGGNATEAGVFSLFYSLPSSYWNDFTTGQLGPALVSQALKQGYTPAVYSSAKLNSPTFHQNVFVEIPNLRISSQGDTKWERDIDAVNGLTDFLDKKPADKPFFGFLFLDAPHGSDYPAEDTVFTPAGEQMNYLLLSKNTDPTPYLNRYKNSVHFIDRQLARVFDSLKKNNLLENTVILLTGDHGQEINDTRNNFWGHNSNFAKYQTEVPLLVWDSSRKGSIKEYTTNHYDIAPTIISQIYGCTNPPQDYSIGIDLFDNTPRPFSIISSYTKKAVRTGNKITVIDAYGNLEHYDDEFNPIPDGADPAAMAEAFKTFAKFYN</sequence>
<feature type="transmembrane region" description="Helical" evidence="1">
    <location>
        <begin position="7"/>
        <end position="25"/>
    </location>
</feature>
<dbReference type="Pfam" id="PF00884">
    <property type="entry name" value="Sulfatase"/>
    <property type="match status" value="1"/>
</dbReference>
<dbReference type="InterPro" id="IPR000917">
    <property type="entry name" value="Sulfatase_N"/>
</dbReference>
<dbReference type="PANTHER" id="PTHR43751">
    <property type="entry name" value="SULFATASE"/>
    <property type="match status" value="1"/>
</dbReference>
<evidence type="ECO:0000256" key="1">
    <source>
        <dbReference type="SAM" id="Phobius"/>
    </source>
</evidence>
<keyword evidence="1" id="KW-0812">Transmembrane</keyword>
<gene>
    <name evidence="4" type="ORF">E7027_06775</name>
</gene>
<dbReference type="InterPro" id="IPR052701">
    <property type="entry name" value="GAG_Ulvan_Degrading_Sulfatases"/>
</dbReference>
<feature type="transmembrane region" description="Helical" evidence="1">
    <location>
        <begin position="153"/>
        <end position="174"/>
    </location>
</feature>
<dbReference type="AlphaFoldDB" id="A0A928DRG7"/>
<feature type="transmembrane region" description="Helical" evidence="1">
    <location>
        <begin position="37"/>
        <end position="63"/>
    </location>
</feature>
<evidence type="ECO:0000259" key="2">
    <source>
        <dbReference type="Pfam" id="PF00884"/>
    </source>
</evidence>
<feature type="domain" description="Sulfatase N-terminal" evidence="2">
    <location>
        <begin position="238"/>
        <end position="514"/>
    </location>
</feature>
<evidence type="ECO:0000313" key="5">
    <source>
        <dbReference type="Proteomes" id="UP000725649"/>
    </source>
</evidence>
<dbReference type="Gene3D" id="3.40.720.10">
    <property type="entry name" value="Alkaline Phosphatase, subunit A"/>
    <property type="match status" value="1"/>
</dbReference>
<organism evidence="4 5">
    <name type="scientific">Candidatus Avelusimicrobium gallicola</name>
    <dbReference type="NCBI Taxonomy" id="2562704"/>
    <lineage>
        <taxon>Bacteria</taxon>
        <taxon>Pseudomonadati</taxon>
        <taxon>Elusimicrobiota</taxon>
        <taxon>Elusimicrobia</taxon>
        <taxon>Elusimicrobiales</taxon>
        <taxon>Elusimicrobiaceae</taxon>
        <taxon>Candidatus Avelusimicrobium</taxon>
    </lineage>
</organism>
<name>A0A928DRG7_9BACT</name>
<dbReference type="Proteomes" id="UP000725649">
    <property type="component" value="Unassembled WGS sequence"/>
</dbReference>
<evidence type="ECO:0000259" key="3">
    <source>
        <dbReference type="Pfam" id="PF11893"/>
    </source>
</evidence>
<dbReference type="PANTHER" id="PTHR43751:SF3">
    <property type="entry name" value="SULFATASE N-TERMINAL DOMAIN-CONTAINING PROTEIN"/>
    <property type="match status" value="1"/>
</dbReference>
<feature type="domain" description="Inner membrane protein YejM N-terminal" evidence="3">
    <location>
        <begin position="4"/>
        <end position="231"/>
    </location>
</feature>
<protein>
    <submittedName>
        <fullName evidence="4">DUF3413 domain-containing protein</fullName>
    </submittedName>
</protein>
<keyword evidence="1" id="KW-1133">Transmembrane helix</keyword>
<dbReference type="EMBL" id="SUVG01000008">
    <property type="protein sequence ID" value="MBE6421806.1"/>
    <property type="molecule type" value="Genomic_DNA"/>
</dbReference>
<feature type="transmembrane region" description="Helical" evidence="1">
    <location>
        <begin position="115"/>
        <end position="141"/>
    </location>
</feature>